<evidence type="ECO:0000256" key="2">
    <source>
        <dbReference type="ARBA" id="ARBA00023125"/>
    </source>
</evidence>
<evidence type="ECO:0000313" key="6">
    <source>
        <dbReference type="EMBL" id="KAK6116371.1"/>
    </source>
</evidence>
<comment type="caution">
    <text evidence="6">The sequence shown here is derived from an EMBL/GenBank/DDBJ whole genome shotgun (WGS) entry which is preliminary data.</text>
</comment>
<sequence length="478" mass="53999">MPDLTMVDLPDQLAQHSGCHIKQFQRPSWLVDPNRIATKIRSASGAFDPGKVNWKSNPTKSCPNCQYVIDNNDVAHSWPGLPRGVKFDPSDQEIIWHLLAKVGLENSKPHPFIDEFIPTVHEDDGICYTHPRNLPGVRQDGSVSHFFHRAIKAYNTGTRKRRKIHGDDLGDVRWHKTGRTKPVLLDGIQKGCKKIMVLYISPVRGGKAEKTNWVMHQYHLGTGEDEKEGEFVVSKVFYQQQQVKLIDRIEDDIPEGVGIDNMIPKVDPVTPKLATPEPRAEKGCFNCEPVQDSVLLTVEIQHHNEGLIGDHDLETPSEQSDDQHPNNVEIHADQMEDKNDDDEAEDNKWWENESQYLLNSQQLVEGLSLCDELLQSQSPYRDESGNDKGLNSKTLLSDYARLGPDDLKRDLEECQNLVSDPANIELDTPPDFRLSQLEFESQDSYIAWGGSVRGGKGRRLTDIVIIATASSWFTPHVL</sequence>
<keyword evidence="3" id="KW-0804">Transcription</keyword>
<gene>
    <name evidence="6" type="ORF">DH2020_049833</name>
</gene>
<dbReference type="PANTHER" id="PTHR31079">
    <property type="entry name" value="NAC DOMAIN-CONTAINING PROTEIN 73"/>
    <property type="match status" value="1"/>
</dbReference>
<accession>A0ABR0U251</accession>
<proteinExistence type="predicted"/>
<keyword evidence="4" id="KW-0539">Nucleus</keyword>
<keyword evidence="2" id="KW-0238">DNA-binding</keyword>
<keyword evidence="1" id="KW-0805">Transcription regulation</keyword>
<evidence type="ECO:0000313" key="7">
    <source>
        <dbReference type="Proteomes" id="UP001318860"/>
    </source>
</evidence>
<dbReference type="PANTHER" id="PTHR31079:SF9">
    <property type="entry name" value="SUPPRESSOR OF GAMMA RESPONSE 1"/>
    <property type="match status" value="1"/>
</dbReference>
<dbReference type="InterPro" id="IPR036093">
    <property type="entry name" value="NAC_dom_sf"/>
</dbReference>
<evidence type="ECO:0000256" key="3">
    <source>
        <dbReference type="ARBA" id="ARBA00023163"/>
    </source>
</evidence>
<reference evidence="6 7" key="1">
    <citation type="journal article" date="2021" name="Comput. Struct. Biotechnol. J.">
        <title>De novo genome assembly of the potent medicinal plant Rehmannia glutinosa using nanopore technology.</title>
        <authorList>
            <person name="Ma L."/>
            <person name="Dong C."/>
            <person name="Song C."/>
            <person name="Wang X."/>
            <person name="Zheng X."/>
            <person name="Niu Y."/>
            <person name="Chen S."/>
            <person name="Feng W."/>
        </authorList>
    </citation>
    <scope>NUCLEOTIDE SEQUENCE [LARGE SCALE GENOMIC DNA]</scope>
    <source>
        <strain evidence="6">DH-2019</strain>
    </source>
</reference>
<dbReference type="Pfam" id="PF02365">
    <property type="entry name" value="NAM"/>
    <property type="match status" value="1"/>
</dbReference>
<name>A0ABR0U251_REHGL</name>
<dbReference type="SUPFAM" id="SSF101941">
    <property type="entry name" value="NAC domain"/>
    <property type="match status" value="1"/>
</dbReference>
<dbReference type="PROSITE" id="PS51005">
    <property type="entry name" value="NAC"/>
    <property type="match status" value="1"/>
</dbReference>
<dbReference type="Gene3D" id="2.170.150.80">
    <property type="entry name" value="NAC domain"/>
    <property type="match status" value="1"/>
</dbReference>
<organism evidence="6 7">
    <name type="scientific">Rehmannia glutinosa</name>
    <name type="common">Chinese foxglove</name>
    <dbReference type="NCBI Taxonomy" id="99300"/>
    <lineage>
        <taxon>Eukaryota</taxon>
        <taxon>Viridiplantae</taxon>
        <taxon>Streptophyta</taxon>
        <taxon>Embryophyta</taxon>
        <taxon>Tracheophyta</taxon>
        <taxon>Spermatophyta</taxon>
        <taxon>Magnoliopsida</taxon>
        <taxon>eudicotyledons</taxon>
        <taxon>Gunneridae</taxon>
        <taxon>Pentapetalae</taxon>
        <taxon>asterids</taxon>
        <taxon>lamiids</taxon>
        <taxon>Lamiales</taxon>
        <taxon>Orobanchaceae</taxon>
        <taxon>Rehmannieae</taxon>
        <taxon>Rehmannia</taxon>
    </lineage>
</organism>
<feature type="domain" description="NAC" evidence="5">
    <location>
        <begin position="81"/>
        <end position="239"/>
    </location>
</feature>
<evidence type="ECO:0000259" key="5">
    <source>
        <dbReference type="PROSITE" id="PS51005"/>
    </source>
</evidence>
<protein>
    <recommendedName>
        <fullName evidence="5">NAC domain-containing protein</fullName>
    </recommendedName>
</protein>
<evidence type="ECO:0000256" key="4">
    <source>
        <dbReference type="ARBA" id="ARBA00023242"/>
    </source>
</evidence>
<dbReference type="Proteomes" id="UP001318860">
    <property type="component" value="Unassembled WGS sequence"/>
</dbReference>
<evidence type="ECO:0000256" key="1">
    <source>
        <dbReference type="ARBA" id="ARBA00023015"/>
    </source>
</evidence>
<dbReference type="InterPro" id="IPR044799">
    <property type="entry name" value="SOG1-like"/>
</dbReference>
<dbReference type="InterPro" id="IPR003441">
    <property type="entry name" value="NAC-dom"/>
</dbReference>
<dbReference type="EMBL" id="JABTTQ020003493">
    <property type="protein sequence ID" value="KAK6116371.1"/>
    <property type="molecule type" value="Genomic_DNA"/>
</dbReference>
<keyword evidence="7" id="KW-1185">Reference proteome</keyword>